<feature type="domain" description="M23ase beta-sheet core" evidence="9">
    <location>
        <begin position="279"/>
        <end position="375"/>
    </location>
</feature>
<feature type="transmembrane region" description="Helical" evidence="8">
    <location>
        <begin position="12"/>
        <end position="29"/>
    </location>
</feature>
<dbReference type="Pfam" id="PF01551">
    <property type="entry name" value="Peptidase_M23"/>
    <property type="match status" value="1"/>
</dbReference>
<evidence type="ECO:0000256" key="1">
    <source>
        <dbReference type="ARBA" id="ARBA00001947"/>
    </source>
</evidence>
<keyword evidence="4" id="KW-0479">Metal-binding</keyword>
<dbReference type="GO" id="GO:0006508">
    <property type="term" value="P:proteolysis"/>
    <property type="evidence" value="ECO:0007669"/>
    <property type="project" value="UniProtKB-KW"/>
</dbReference>
<dbReference type="SUPFAM" id="SSF51261">
    <property type="entry name" value="Duplicated hybrid motif"/>
    <property type="match status" value="1"/>
</dbReference>
<dbReference type="InterPro" id="IPR045834">
    <property type="entry name" value="Csd3_N2"/>
</dbReference>
<keyword evidence="3" id="KW-0645">Protease</keyword>
<dbReference type="AlphaFoldDB" id="A0A368BZ32"/>
<keyword evidence="6" id="KW-0862">Zinc</keyword>
<dbReference type="InterPro" id="IPR050570">
    <property type="entry name" value="Cell_wall_metabolism_enzyme"/>
</dbReference>
<gene>
    <name evidence="11" type="ORF">DBW96_01465</name>
</gene>
<evidence type="ECO:0000256" key="7">
    <source>
        <dbReference type="ARBA" id="ARBA00023049"/>
    </source>
</evidence>
<dbReference type="PANTHER" id="PTHR21666:SF288">
    <property type="entry name" value="CELL DIVISION PROTEIN YTFB"/>
    <property type="match status" value="1"/>
</dbReference>
<dbReference type="EMBL" id="QOPE01000007">
    <property type="protein sequence ID" value="RCL42072.1"/>
    <property type="molecule type" value="Genomic_DNA"/>
</dbReference>
<dbReference type="GO" id="GO:0046872">
    <property type="term" value="F:metal ion binding"/>
    <property type="evidence" value="ECO:0007669"/>
    <property type="project" value="UniProtKB-KW"/>
</dbReference>
<dbReference type="InterPro" id="IPR016047">
    <property type="entry name" value="M23ase_b-sheet_dom"/>
</dbReference>
<dbReference type="Gene3D" id="3.10.450.350">
    <property type="match status" value="2"/>
</dbReference>
<dbReference type="Pfam" id="PF19425">
    <property type="entry name" value="Csd3_N2"/>
    <property type="match status" value="1"/>
</dbReference>
<evidence type="ECO:0000256" key="4">
    <source>
        <dbReference type="ARBA" id="ARBA00022723"/>
    </source>
</evidence>
<dbReference type="GO" id="GO:0004222">
    <property type="term" value="F:metalloendopeptidase activity"/>
    <property type="evidence" value="ECO:0007669"/>
    <property type="project" value="TreeGrafter"/>
</dbReference>
<keyword evidence="5" id="KW-0378">Hydrolase</keyword>
<keyword evidence="8" id="KW-1133">Transmembrane helix</keyword>
<feature type="domain" description="Csd3-like second N-terminal" evidence="10">
    <location>
        <begin position="150"/>
        <end position="267"/>
    </location>
</feature>
<dbReference type="Gene3D" id="2.70.70.10">
    <property type="entry name" value="Glucose Permease (Domain IIA)"/>
    <property type="match status" value="1"/>
</dbReference>
<comment type="caution">
    <text evidence="11">The sequence shown here is derived from an EMBL/GenBank/DDBJ whole genome shotgun (WGS) entry which is preliminary data.</text>
</comment>
<comment type="subcellular location">
    <subcellularLocation>
        <location evidence="2">Cell envelope</location>
    </subcellularLocation>
</comment>
<evidence type="ECO:0000313" key="12">
    <source>
        <dbReference type="Proteomes" id="UP000253307"/>
    </source>
</evidence>
<dbReference type="Proteomes" id="UP000253307">
    <property type="component" value="Unassembled WGS sequence"/>
</dbReference>
<evidence type="ECO:0000256" key="3">
    <source>
        <dbReference type="ARBA" id="ARBA00022670"/>
    </source>
</evidence>
<proteinExistence type="predicted"/>
<keyword evidence="8" id="KW-0472">Membrane</keyword>
<evidence type="ECO:0000256" key="2">
    <source>
        <dbReference type="ARBA" id="ARBA00004196"/>
    </source>
</evidence>
<evidence type="ECO:0000256" key="5">
    <source>
        <dbReference type="ARBA" id="ARBA00022801"/>
    </source>
</evidence>
<keyword evidence="7" id="KW-0482">Metalloprotease</keyword>
<accession>A0A368BZ32</accession>
<evidence type="ECO:0000256" key="8">
    <source>
        <dbReference type="SAM" id="Phobius"/>
    </source>
</evidence>
<evidence type="ECO:0000259" key="9">
    <source>
        <dbReference type="Pfam" id="PF01551"/>
    </source>
</evidence>
<comment type="cofactor">
    <cofactor evidence="1">
        <name>Zn(2+)</name>
        <dbReference type="ChEBI" id="CHEBI:29105"/>
    </cofactor>
</comment>
<protein>
    <submittedName>
        <fullName evidence="11">M23 family peptidase</fullName>
    </submittedName>
</protein>
<keyword evidence="8" id="KW-0812">Transmembrane</keyword>
<sequence>MAILKELSCKNFYLIIPATLTVLIVFFAAQENEEIPELTIDQSTVSLEVSIKNNKYSNFYTVEEGDSMSVIFEENKVPLNLTYRILRGPYKKDFANLMPGNEFEFHFLDDELLKIELRKGPLFFLSVLNSNEPQYEQLNIEPEVIREFKSGRIVSSFYEAALESGIPDSVIMDLAYLFGWDIDFIFDIREGDSFKVLYETPFVEGSKIANGDILYAEFINQDQKYTAIRYFARSGEKFYFDKDGNSLKKAFLRAPLDFAYVSSHFNPRRKHPILNKIRAHNGVDYAAKRNTPVRSTGEGVIIHQGWKSGYGRTIQIRHGGEITTLYAHLESYNSKLDEGSKVKQGTVIGFVGDSGLATAPHLHYEFKVGDKRTDPLKVRLPDDKPIDKMELPKFNQTKSQILDLTKKLSIMIADAN</sequence>
<dbReference type="GO" id="GO:0030313">
    <property type="term" value="C:cell envelope"/>
    <property type="evidence" value="ECO:0007669"/>
    <property type="project" value="UniProtKB-SubCell"/>
</dbReference>
<name>A0A368BZ32_9GAMM</name>
<dbReference type="PANTHER" id="PTHR21666">
    <property type="entry name" value="PEPTIDASE-RELATED"/>
    <property type="match status" value="1"/>
</dbReference>
<organism evidence="11 12">
    <name type="scientific">SAR86 cluster bacterium</name>
    <dbReference type="NCBI Taxonomy" id="2030880"/>
    <lineage>
        <taxon>Bacteria</taxon>
        <taxon>Pseudomonadati</taxon>
        <taxon>Pseudomonadota</taxon>
        <taxon>Gammaproteobacteria</taxon>
        <taxon>SAR86 cluster</taxon>
    </lineage>
</organism>
<evidence type="ECO:0000256" key="6">
    <source>
        <dbReference type="ARBA" id="ARBA00022833"/>
    </source>
</evidence>
<evidence type="ECO:0000313" key="11">
    <source>
        <dbReference type="EMBL" id="RCL42072.1"/>
    </source>
</evidence>
<dbReference type="CDD" id="cd12797">
    <property type="entry name" value="M23_peptidase"/>
    <property type="match status" value="1"/>
</dbReference>
<evidence type="ECO:0000259" key="10">
    <source>
        <dbReference type="Pfam" id="PF19425"/>
    </source>
</evidence>
<reference evidence="11 12" key="1">
    <citation type="journal article" date="2018" name="Microbiome">
        <title>Fine metagenomic profile of the Mediterranean stratified and mixed water columns revealed by assembly and recruitment.</title>
        <authorList>
            <person name="Haro-Moreno J.M."/>
            <person name="Lopez-Perez M."/>
            <person name="De La Torre J.R."/>
            <person name="Picazo A."/>
            <person name="Camacho A."/>
            <person name="Rodriguez-Valera F."/>
        </authorList>
    </citation>
    <scope>NUCLEOTIDE SEQUENCE [LARGE SCALE GENOMIC DNA]</scope>
    <source>
        <strain evidence="11">MED-G82</strain>
    </source>
</reference>
<dbReference type="InterPro" id="IPR011055">
    <property type="entry name" value="Dup_hybrid_motif"/>
</dbReference>